<dbReference type="GO" id="GO:0003723">
    <property type="term" value="F:RNA binding"/>
    <property type="evidence" value="ECO:0007669"/>
    <property type="project" value="InterPro"/>
</dbReference>
<evidence type="ECO:0000259" key="5">
    <source>
        <dbReference type="Pfam" id="PF17785"/>
    </source>
</evidence>
<dbReference type="RefSeq" id="WP_074403335.1">
    <property type="nucleotide sequence ID" value="NZ_CBCPJQ010000003.1"/>
</dbReference>
<dbReference type="Gene3D" id="2.30.130.10">
    <property type="entry name" value="PUA domain"/>
    <property type="match status" value="1"/>
</dbReference>
<sequence length="392" mass="44798">MEKIKLKKVATKRVKEGYPLLVKGDFLSEPKQIDGRFVELVDDQKQFVAKGYLAKQNKGDGWVLTTNPKEELTQSFFERLFLKAEKSRNTLKLDESTTAYRFFNGEGDGLGGLTIDYYADYYVFSWYSEGIYTHHELILKAFQAVIKDCLGIYQKFRYDLKGKEQVSHFVGKEAPAPLMVLENGIRYATYLDDGLMTGIFLDQREVRETIREHYSMGKTVLNTFSYTGAFSIAAAMGGASETTSVDLANRSLPKTKEQFEVNGIDAKTQRILVMDVFDYFKYALKKNLSYDTVIIDPPSFARSKKRTFSVAKDYQKLLEEVIAITNQNGVIVASTNAANVTMEKFESFIQKAFETSSTRYSMLEKYTLPNDFKLNPHFPEGDYLKVCILRKK</sequence>
<proteinExistence type="predicted"/>
<dbReference type="PANTHER" id="PTHR43042:SF3">
    <property type="entry name" value="RIBOSOMAL RNA LARGE SUBUNIT METHYLTRANSFERASE YWBD-RELATED"/>
    <property type="match status" value="1"/>
</dbReference>
<dbReference type="AlphaFoldDB" id="A0A2R8A2A3"/>
<feature type="domain" description="S-adenosylmethionine-dependent methyltransferase" evidence="4">
    <location>
        <begin position="177"/>
        <end position="342"/>
    </location>
</feature>
<evidence type="ECO:0000313" key="7">
    <source>
        <dbReference type="Proteomes" id="UP000297938"/>
    </source>
</evidence>
<dbReference type="GO" id="GO:0032259">
    <property type="term" value="P:methylation"/>
    <property type="evidence" value="ECO:0007669"/>
    <property type="project" value="UniProtKB-KW"/>
</dbReference>
<evidence type="ECO:0000259" key="4">
    <source>
        <dbReference type="Pfam" id="PF10672"/>
    </source>
</evidence>
<protein>
    <submittedName>
        <fullName evidence="6">Class I SAM-dependent rRNA methyltransferase</fullName>
    </submittedName>
</protein>
<evidence type="ECO:0000256" key="1">
    <source>
        <dbReference type="ARBA" id="ARBA00022603"/>
    </source>
</evidence>
<keyword evidence="3" id="KW-0949">S-adenosyl-L-methionine</keyword>
<feature type="domain" description="RlmI-like PUA" evidence="5">
    <location>
        <begin position="4"/>
        <end position="65"/>
    </location>
</feature>
<dbReference type="EMBL" id="NRPP01000018">
    <property type="protein sequence ID" value="TFJ23784.1"/>
    <property type="molecule type" value="Genomic_DNA"/>
</dbReference>
<dbReference type="InterPro" id="IPR029063">
    <property type="entry name" value="SAM-dependent_MTases_sf"/>
</dbReference>
<evidence type="ECO:0000256" key="2">
    <source>
        <dbReference type="ARBA" id="ARBA00022679"/>
    </source>
</evidence>
<dbReference type="Gene3D" id="3.30.750.80">
    <property type="entry name" value="RNA methyltransferase domain (HRMD) like"/>
    <property type="match status" value="1"/>
</dbReference>
<dbReference type="SUPFAM" id="SSF53335">
    <property type="entry name" value="S-adenosyl-L-methionine-dependent methyltransferases"/>
    <property type="match status" value="1"/>
</dbReference>
<dbReference type="Proteomes" id="UP000297938">
    <property type="component" value="Unassembled WGS sequence"/>
</dbReference>
<dbReference type="InterPro" id="IPR041532">
    <property type="entry name" value="RlmI-like_PUA"/>
</dbReference>
<accession>A0A2R8A2A3</accession>
<dbReference type="Gene3D" id="3.40.50.150">
    <property type="entry name" value="Vaccinia Virus protein VP39"/>
    <property type="match status" value="1"/>
</dbReference>
<dbReference type="InterPro" id="IPR019614">
    <property type="entry name" value="SAM-dep_methyl-trfase"/>
</dbReference>
<evidence type="ECO:0000256" key="3">
    <source>
        <dbReference type="ARBA" id="ARBA00022691"/>
    </source>
</evidence>
<dbReference type="STRING" id="2748.CDIV41_40204"/>
<keyword evidence="1 6" id="KW-0489">Methyltransferase</keyword>
<organism evidence="6 7">
    <name type="scientific">Carnobacterium divergens</name>
    <name type="common">Lactobacillus divergens</name>
    <dbReference type="NCBI Taxonomy" id="2748"/>
    <lineage>
        <taxon>Bacteria</taxon>
        <taxon>Bacillati</taxon>
        <taxon>Bacillota</taxon>
        <taxon>Bacilli</taxon>
        <taxon>Lactobacillales</taxon>
        <taxon>Carnobacteriaceae</taxon>
        <taxon>Carnobacterium</taxon>
    </lineage>
</organism>
<dbReference type="CDD" id="cd02440">
    <property type="entry name" value="AdoMet_MTases"/>
    <property type="match status" value="1"/>
</dbReference>
<dbReference type="SUPFAM" id="SSF88697">
    <property type="entry name" value="PUA domain-like"/>
    <property type="match status" value="1"/>
</dbReference>
<dbReference type="Pfam" id="PF17785">
    <property type="entry name" value="PUA_3"/>
    <property type="match status" value="1"/>
</dbReference>
<dbReference type="Pfam" id="PF10672">
    <property type="entry name" value="Methyltrans_SAM"/>
    <property type="match status" value="1"/>
</dbReference>
<dbReference type="CDD" id="cd11572">
    <property type="entry name" value="RlmI_M_like"/>
    <property type="match status" value="1"/>
</dbReference>
<reference evidence="6 7" key="1">
    <citation type="journal article" date="2018" name="Int. J. Food Microbiol.">
        <title>Growth of Carnobacterium spp. isolated from chilled vacuum-packaged meat under relevant acidic conditions.</title>
        <authorList>
            <person name="Zhang P."/>
            <person name="Badoni M."/>
            <person name="Ganzle M."/>
            <person name="Yang X."/>
        </authorList>
    </citation>
    <scope>NUCLEOTIDE SEQUENCE [LARGE SCALE GENOMIC DNA]</scope>
    <source>
        <strain evidence="6 7">B2</strain>
    </source>
</reference>
<dbReference type="InterPro" id="IPR015947">
    <property type="entry name" value="PUA-like_sf"/>
</dbReference>
<gene>
    <name evidence="6" type="ORF">CKN69_12865</name>
</gene>
<dbReference type="PANTHER" id="PTHR43042">
    <property type="entry name" value="SAM-DEPENDENT METHYLTRANSFERASE"/>
    <property type="match status" value="1"/>
</dbReference>
<evidence type="ECO:0000313" key="6">
    <source>
        <dbReference type="EMBL" id="TFJ23784.1"/>
    </source>
</evidence>
<dbReference type="GO" id="GO:0008168">
    <property type="term" value="F:methyltransferase activity"/>
    <property type="evidence" value="ECO:0007669"/>
    <property type="project" value="UniProtKB-KW"/>
</dbReference>
<dbReference type="InterPro" id="IPR036974">
    <property type="entry name" value="PUA_sf"/>
</dbReference>
<comment type="caution">
    <text evidence="6">The sequence shown here is derived from an EMBL/GenBank/DDBJ whole genome shotgun (WGS) entry which is preliminary data.</text>
</comment>
<name>A0A2R8A2A3_CARDV</name>
<keyword evidence="2 6" id="KW-0808">Transferase</keyword>